<proteinExistence type="predicted"/>
<dbReference type="Pfam" id="PF16655">
    <property type="entry name" value="PhoD_N"/>
    <property type="match status" value="1"/>
</dbReference>
<keyword evidence="4" id="KW-1185">Reference proteome</keyword>
<dbReference type="Proteomes" id="UP000681341">
    <property type="component" value="Unassembled WGS sequence"/>
</dbReference>
<dbReference type="Gene3D" id="2.60.40.380">
    <property type="entry name" value="Purple acid phosphatase-like, N-terminal"/>
    <property type="match status" value="1"/>
</dbReference>
<feature type="domain" description="Phospholipase D N-terminal" evidence="2">
    <location>
        <begin position="39"/>
        <end position="126"/>
    </location>
</feature>
<dbReference type="InterPro" id="IPR038607">
    <property type="entry name" value="PhoD-like_sf"/>
</dbReference>
<name>A0ABS3UA72_9ACTN</name>
<dbReference type="PROSITE" id="PS51318">
    <property type="entry name" value="TAT"/>
    <property type="match status" value="1"/>
</dbReference>
<organism evidence="3 4">
    <name type="scientific">Glycomyces niveus</name>
    <dbReference type="NCBI Taxonomy" id="2820287"/>
    <lineage>
        <taxon>Bacteria</taxon>
        <taxon>Bacillati</taxon>
        <taxon>Actinomycetota</taxon>
        <taxon>Actinomycetes</taxon>
        <taxon>Glycomycetales</taxon>
        <taxon>Glycomycetaceae</taxon>
        <taxon>Glycomyces</taxon>
    </lineage>
</organism>
<evidence type="ECO:0000313" key="3">
    <source>
        <dbReference type="EMBL" id="MBO3735681.1"/>
    </source>
</evidence>
<evidence type="ECO:0000313" key="4">
    <source>
        <dbReference type="Proteomes" id="UP000681341"/>
    </source>
</evidence>
<sequence length="506" mass="55249">MEMMVQMNRRRLLAAGAGGAVALGLPGISFAASRPQLTHGVQSGDVSDRGAVVWTRADRASQMRVELATRPDFKRARTITGPALTEATDFTGKLRLQGLLPGKTYHYRISALADHCSAPLQGSFTTASDAPADIRFQWSGDLAGQGWGINPDLGGYRIFDTMATSEPDFFLCSGDFIYADNPIAAEVVQPDGTVWRNVTTAGKSKVAETLPEFRAQFQYNLIDDNLRDYLAKVPMVNQWDDHEVVNNWYPGEILDLPQYTEKNVDVLAARARQAFAEYTPGAVGLPGSDRIYRKIAYGPLMDLFVLDMRTFKDANGPNNAPEGGRLLGDEQRAWLKAELSASTATWKIIAADLPIGLIIGDGTNIYEGIAQRDNGAPLGREFDIADVLAHCRRDGVRNLVFLTADVHYTAAHHYSPDRAAFQDFDPFWEFVSGPLNAGSFGPGRLDATFGPQVVFQKPPPAANTNPAVGYQFFGEVHIDAETEVCEVTLKDLDGNDLFTQAIEPAA</sequence>
<protein>
    <submittedName>
        <fullName evidence="3">Alkaline phosphatase D family protein</fullName>
    </submittedName>
</protein>
<dbReference type="InterPro" id="IPR029052">
    <property type="entry name" value="Metallo-depent_PP-like"/>
</dbReference>
<dbReference type="InterPro" id="IPR032093">
    <property type="entry name" value="PhoD_N"/>
</dbReference>
<reference evidence="3 4" key="1">
    <citation type="submission" date="2021-03" db="EMBL/GenBank/DDBJ databases">
        <title>Glycomyces sp. nov., a novel actinomycete isolated from soil.</title>
        <authorList>
            <person name="Yang X."/>
            <person name="Xu X."/>
        </authorList>
    </citation>
    <scope>NUCLEOTIDE SEQUENCE [LARGE SCALE GENOMIC DNA]</scope>
    <source>
        <strain evidence="3 4">NEAU-S30</strain>
    </source>
</reference>
<dbReference type="PANTHER" id="PTHR43606">
    <property type="entry name" value="PHOSPHATASE, PUTATIVE (AFU_ORTHOLOGUE AFUA_6G08710)-RELATED"/>
    <property type="match status" value="1"/>
</dbReference>
<gene>
    <name evidence="3" type="ORF">J5V16_22885</name>
</gene>
<dbReference type="Pfam" id="PF09423">
    <property type="entry name" value="PhoD"/>
    <property type="match status" value="1"/>
</dbReference>
<dbReference type="EMBL" id="JAGFNP010000017">
    <property type="protein sequence ID" value="MBO3735681.1"/>
    <property type="molecule type" value="Genomic_DNA"/>
</dbReference>
<evidence type="ECO:0000259" key="2">
    <source>
        <dbReference type="Pfam" id="PF16655"/>
    </source>
</evidence>
<dbReference type="InterPro" id="IPR006311">
    <property type="entry name" value="TAT_signal"/>
</dbReference>
<accession>A0ABS3UA72</accession>
<dbReference type="Gene3D" id="3.60.21.70">
    <property type="entry name" value="PhoD-like phosphatase"/>
    <property type="match status" value="1"/>
</dbReference>
<dbReference type="InterPro" id="IPR052900">
    <property type="entry name" value="Phospholipid_Metab_Enz"/>
</dbReference>
<feature type="domain" description="PhoD-like phosphatase metallophosphatase" evidence="1">
    <location>
        <begin position="142"/>
        <end position="488"/>
    </location>
</feature>
<dbReference type="InterPro" id="IPR018946">
    <property type="entry name" value="PhoD-like_MPP"/>
</dbReference>
<comment type="caution">
    <text evidence="3">The sequence shown here is derived from an EMBL/GenBank/DDBJ whole genome shotgun (WGS) entry which is preliminary data.</text>
</comment>
<dbReference type="SUPFAM" id="SSF56300">
    <property type="entry name" value="Metallo-dependent phosphatases"/>
    <property type="match status" value="1"/>
</dbReference>
<dbReference type="PANTHER" id="PTHR43606:SF1">
    <property type="entry name" value="PHOD-LIKE PHOSPHATASE METALLOPHOSPHATASE DOMAIN-CONTAINING PROTEIN"/>
    <property type="match status" value="1"/>
</dbReference>
<evidence type="ECO:0000259" key="1">
    <source>
        <dbReference type="Pfam" id="PF09423"/>
    </source>
</evidence>